<dbReference type="OrthoDB" id="8927495at2759"/>
<dbReference type="Proteomes" id="UP000281406">
    <property type="component" value="Unassembled WGS sequence"/>
</dbReference>
<keyword evidence="1" id="KW-1133">Transmembrane helix</keyword>
<keyword evidence="1" id="KW-0812">Transmembrane</keyword>
<organism evidence="2 3">
    <name type="scientific">Anabarilius grahami</name>
    <name type="common">Kanglang fish</name>
    <name type="synonym">Barilius grahami</name>
    <dbReference type="NCBI Taxonomy" id="495550"/>
    <lineage>
        <taxon>Eukaryota</taxon>
        <taxon>Metazoa</taxon>
        <taxon>Chordata</taxon>
        <taxon>Craniata</taxon>
        <taxon>Vertebrata</taxon>
        <taxon>Euteleostomi</taxon>
        <taxon>Actinopterygii</taxon>
        <taxon>Neopterygii</taxon>
        <taxon>Teleostei</taxon>
        <taxon>Ostariophysi</taxon>
        <taxon>Cypriniformes</taxon>
        <taxon>Xenocyprididae</taxon>
        <taxon>Xenocypridinae</taxon>
        <taxon>Xenocypridinae incertae sedis</taxon>
        <taxon>Anabarilius</taxon>
    </lineage>
</organism>
<dbReference type="Gene3D" id="2.60.40.10">
    <property type="entry name" value="Immunoglobulins"/>
    <property type="match status" value="2"/>
</dbReference>
<reference evidence="2 3" key="1">
    <citation type="submission" date="2018-10" db="EMBL/GenBank/DDBJ databases">
        <title>Genome assembly for a Yunnan-Guizhou Plateau 3E fish, Anabarilius grahami (Regan), and its evolutionary and genetic applications.</title>
        <authorList>
            <person name="Jiang W."/>
        </authorList>
    </citation>
    <scope>NUCLEOTIDE SEQUENCE [LARGE SCALE GENOMIC DNA]</scope>
    <source>
        <strain evidence="2">AG-KIZ</strain>
        <tissue evidence="2">Muscle</tissue>
    </source>
</reference>
<dbReference type="AlphaFoldDB" id="A0A3N0Y4M8"/>
<evidence type="ECO:0000256" key="1">
    <source>
        <dbReference type="SAM" id="Phobius"/>
    </source>
</evidence>
<feature type="transmembrane region" description="Helical" evidence="1">
    <location>
        <begin position="503"/>
        <end position="524"/>
    </location>
</feature>
<sequence length="588" mass="65743">MESHGSRRIYGQKGTARRVVRMPGPFLNAFCSPPRGASQTHSGSHAQARGALIRRDDVKNERHRPSLVLANPEEVERENTISLTTPNELICEPCDCMHGCLGITQPESPGTDVDTLSLEKSVKRERSVKGIFSLLLDYWALLDSREMKLIFGLMLLKTAACLEFNCSFNHADPCYAALGHKLNLLMVDASRYDLKILKIINFNSDDPVCRVKNDMMKECDLFNNRPEVSVINGILIINGVIRADSGIYKLDLDGSDGTVTSRDLQVIVEESSASMVHVLVWCFQMMFLLGLLGGFHIYMRHTSALGHKLNLLMVDTSRYDLKILKRINLNSDDPVCRVKNDMMKECDLFNNRPEVSVINGILIINSVIRADAGTYKLDLEDSDGTVTSRYLQVIVEESSASMVHVLVWCCQMMFLLGLLGGFHIYMRHTSETLSALLSKHLKIMDLINWSLNAIDTIFSTRSLGSGEPDCPAGTFAAGYTMDAWERWRVVCLAALSVEDIEDIYLFGTMITGLLLTGLGFALVYRNNRKTVTAVQNLTRLPVMIEQAVGRAVSTETGTINRNMDNIMEKLTALQRQLDRFGDQNGLRE</sequence>
<accession>A0A3N0Y4M8</accession>
<evidence type="ECO:0000313" key="2">
    <source>
        <dbReference type="EMBL" id="ROL41156.1"/>
    </source>
</evidence>
<evidence type="ECO:0000313" key="3">
    <source>
        <dbReference type="Proteomes" id="UP000281406"/>
    </source>
</evidence>
<feature type="transmembrane region" description="Helical" evidence="1">
    <location>
        <begin position="278"/>
        <end position="299"/>
    </location>
</feature>
<comment type="caution">
    <text evidence="2">The sequence shown here is derived from an EMBL/GenBank/DDBJ whole genome shotgun (WGS) entry which is preliminary data.</text>
</comment>
<name>A0A3N0Y4M8_ANAGA</name>
<gene>
    <name evidence="2" type="ORF">DPX16_2656</name>
</gene>
<feature type="transmembrane region" description="Helical" evidence="1">
    <location>
        <begin position="405"/>
        <end position="426"/>
    </location>
</feature>
<keyword evidence="3" id="KW-1185">Reference proteome</keyword>
<dbReference type="InterPro" id="IPR013783">
    <property type="entry name" value="Ig-like_fold"/>
</dbReference>
<dbReference type="EMBL" id="RJVU01052173">
    <property type="protein sequence ID" value="ROL41156.1"/>
    <property type="molecule type" value="Genomic_DNA"/>
</dbReference>
<proteinExistence type="predicted"/>
<protein>
    <submittedName>
        <fullName evidence="2">Uncharacterized protein</fullName>
    </submittedName>
</protein>
<keyword evidence="1" id="KW-0472">Membrane</keyword>